<evidence type="ECO:0000256" key="14">
    <source>
        <dbReference type="SAM" id="MobiDB-lite"/>
    </source>
</evidence>
<gene>
    <name evidence="13 17" type="primary">yidC</name>
    <name evidence="17" type="ORF">H5P27_14415</name>
</gene>
<comment type="similarity">
    <text evidence="2 13">Belongs to the OXA1/ALB3/YidC family. Type 1 subfamily.</text>
</comment>
<dbReference type="CDD" id="cd20070">
    <property type="entry name" value="5TM_YidC_Alb3"/>
    <property type="match status" value="1"/>
</dbReference>
<keyword evidence="10 13" id="KW-0143">Chaperone</keyword>
<name>A0A7X1B7S1_9BACT</name>
<feature type="domain" description="Membrane insertase YidC N-terminal" evidence="16">
    <location>
        <begin position="92"/>
        <end position="371"/>
    </location>
</feature>
<evidence type="ECO:0000259" key="16">
    <source>
        <dbReference type="Pfam" id="PF14849"/>
    </source>
</evidence>
<evidence type="ECO:0000313" key="18">
    <source>
        <dbReference type="Proteomes" id="UP000526501"/>
    </source>
</evidence>
<dbReference type="GO" id="GO:0015031">
    <property type="term" value="P:protein transport"/>
    <property type="evidence" value="ECO:0007669"/>
    <property type="project" value="UniProtKB-KW"/>
</dbReference>
<dbReference type="GO" id="GO:0051205">
    <property type="term" value="P:protein insertion into membrane"/>
    <property type="evidence" value="ECO:0007669"/>
    <property type="project" value="TreeGrafter"/>
</dbReference>
<evidence type="ECO:0000259" key="15">
    <source>
        <dbReference type="Pfam" id="PF02096"/>
    </source>
</evidence>
<dbReference type="PRINTS" id="PR00701">
    <property type="entry name" value="60KDINNERMP"/>
</dbReference>
<evidence type="ECO:0000256" key="5">
    <source>
        <dbReference type="ARBA" id="ARBA00022475"/>
    </source>
</evidence>
<feature type="transmembrane region" description="Helical" evidence="13">
    <location>
        <begin position="384"/>
        <end position="405"/>
    </location>
</feature>
<keyword evidence="8 13" id="KW-1133">Transmembrane helix</keyword>
<dbReference type="NCBIfam" id="TIGR03592">
    <property type="entry name" value="yidC_oxa1_cterm"/>
    <property type="match status" value="1"/>
</dbReference>
<dbReference type="Gene3D" id="2.70.98.90">
    <property type="match status" value="1"/>
</dbReference>
<evidence type="ECO:0000256" key="6">
    <source>
        <dbReference type="ARBA" id="ARBA00022692"/>
    </source>
</evidence>
<dbReference type="RefSeq" id="WP_185661097.1">
    <property type="nucleotide sequence ID" value="NZ_CAWPOO010000012.1"/>
</dbReference>
<comment type="subcellular location">
    <subcellularLocation>
        <location evidence="1">Cell inner membrane</location>
        <topology evidence="1">Multi-pass membrane protein</topology>
    </subcellularLocation>
    <subcellularLocation>
        <location evidence="13">Cell membrane</location>
        <topology evidence="13">Multi-pass membrane protein</topology>
    </subcellularLocation>
</comment>
<dbReference type="InterPro" id="IPR001708">
    <property type="entry name" value="YidC/ALB3/OXA1/COX18"/>
</dbReference>
<feature type="transmembrane region" description="Helical" evidence="13">
    <location>
        <begin position="447"/>
        <end position="470"/>
    </location>
</feature>
<comment type="subunit">
    <text evidence="13">Interacts with the Sec translocase complex via SecD. Specifically interacts with transmembrane segments of nascent integral membrane proteins during membrane integration.</text>
</comment>
<dbReference type="InterPro" id="IPR028053">
    <property type="entry name" value="Membr_insert_YidC_N"/>
</dbReference>
<dbReference type="Pfam" id="PF14849">
    <property type="entry name" value="YidC_periplas"/>
    <property type="match status" value="1"/>
</dbReference>
<dbReference type="InterPro" id="IPR019998">
    <property type="entry name" value="Membr_insert_YidC"/>
</dbReference>
<comment type="caution">
    <text evidence="17">The sequence shown here is derived from an EMBL/GenBank/DDBJ whole genome shotgun (WGS) entry which is preliminary data.</text>
</comment>
<dbReference type="Pfam" id="PF02096">
    <property type="entry name" value="60KD_IMP"/>
    <property type="match status" value="1"/>
</dbReference>
<dbReference type="GO" id="GO:0005886">
    <property type="term" value="C:plasma membrane"/>
    <property type="evidence" value="ECO:0007669"/>
    <property type="project" value="UniProtKB-SubCell"/>
</dbReference>
<dbReference type="PANTHER" id="PTHR12428:SF65">
    <property type="entry name" value="CYTOCHROME C OXIDASE ASSEMBLY PROTEIN COX18, MITOCHONDRIAL"/>
    <property type="match status" value="1"/>
</dbReference>
<keyword evidence="6 13" id="KW-0812">Transmembrane</keyword>
<evidence type="ECO:0000256" key="1">
    <source>
        <dbReference type="ARBA" id="ARBA00004429"/>
    </source>
</evidence>
<evidence type="ECO:0000256" key="10">
    <source>
        <dbReference type="ARBA" id="ARBA00023186"/>
    </source>
</evidence>
<dbReference type="HAMAP" id="MF_01810">
    <property type="entry name" value="YidC_type1"/>
    <property type="match status" value="1"/>
</dbReference>
<feature type="domain" description="Membrane insertase YidC/Oxa/ALB C-terminal" evidence="15">
    <location>
        <begin position="384"/>
        <end position="576"/>
    </location>
</feature>
<proteinExistence type="inferred from homology"/>
<evidence type="ECO:0000256" key="3">
    <source>
        <dbReference type="ARBA" id="ARBA00015325"/>
    </source>
</evidence>
<keyword evidence="7 13" id="KW-0653">Protein transport</keyword>
<dbReference type="InterPro" id="IPR028055">
    <property type="entry name" value="YidC/Oxa/ALB_C"/>
</dbReference>
<dbReference type="PRINTS" id="PR01900">
    <property type="entry name" value="YIDCPROTEIN"/>
</dbReference>
<organism evidence="17 18">
    <name type="scientific">Pelagicoccus albus</name>
    <dbReference type="NCBI Taxonomy" id="415222"/>
    <lineage>
        <taxon>Bacteria</taxon>
        <taxon>Pseudomonadati</taxon>
        <taxon>Verrucomicrobiota</taxon>
        <taxon>Opitutia</taxon>
        <taxon>Puniceicoccales</taxon>
        <taxon>Pelagicoccaceae</taxon>
        <taxon>Pelagicoccus</taxon>
    </lineage>
</organism>
<keyword evidence="9 13" id="KW-0472">Membrane</keyword>
<keyword evidence="5 13" id="KW-1003">Cell membrane</keyword>
<feature type="compositionally biased region" description="Low complexity" evidence="14">
    <location>
        <begin position="58"/>
        <end position="72"/>
    </location>
</feature>
<dbReference type="EMBL" id="JACHVC010000012">
    <property type="protein sequence ID" value="MBC2607244.1"/>
    <property type="molecule type" value="Genomic_DNA"/>
</dbReference>
<sequence length="605" mass="66835">MDKKNTIIGISLLIVGTILMFKTSQQRQEQALQEQAAQQAAAEEAAQTIAADGTGPIPATQSDSSAAPAAPAIVSGHAQVETDGEKTGETIVSLENEYVEVRFTNFGGAIKEIVLKKDRKSLDSDEPYVMNHLRYSPALNLSTYLGDAKDVAFKQVPSLLPDSVTFRGVIADQLEVTRTYTISQEADGPAPFTISHDLEIRNLTDGALPLGELLVNIGTVAPSGMQDRLLQTFGYSNGEDVEFTKQSDFMGGGIPGFKKAPKDMEQVSDTVVWASVKNQFFITLITPEEPAAGYIARPVDFPNEIDEDAPKTGLTGDIKLPAMTLAAGESVTKHFDFYAGPKEHGRISQLGEGQEQAMQFGFFGFISKILLMIMNAVHSVVGNWGVAIILLTVIVRGTLLPITLMSMKSMRKMSKLQEPMKAMKEKFPDDQQKQQMMMMELYKLNKINPVAGCLPMLLQIPIFFALFYMLRSAAELRFADFLWISDLSKPDTVAVIPNMPILGDFALNILPFVWVATLAYQMWTMPTPSVDNAQAKMMKFMPFIFFPFTYTFSSGLVLYWTVSNVFTIGQQWLVKRGGDDFEVQLPPALKKAIEGGDQKKRRRKK</sequence>
<keyword evidence="18" id="KW-1185">Reference proteome</keyword>
<dbReference type="NCBIfam" id="TIGR03593">
    <property type="entry name" value="yidC_nterm"/>
    <property type="match status" value="1"/>
</dbReference>
<dbReference type="CDD" id="cd19961">
    <property type="entry name" value="EcYidC-like_peri"/>
    <property type="match status" value="1"/>
</dbReference>
<feature type="transmembrane region" description="Helical" evidence="13">
    <location>
        <begin position="543"/>
        <end position="562"/>
    </location>
</feature>
<evidence type="ECO:0000256" key="8">
    <source>
        <dbReference type="ARBA" id="ARBA00022989"/>
    </source>
</evidence>
<comment type="function">
    <text evidence="13">Required for the insertion and/or proper folding and/or complex formation of integral membrane proteins into the membrane. Involved in integration of membrane proteins that insert both dependently and independently of the Sec translocase complex, as well as at least some lipoproteins. Aids folding of multispanning membrane proteins.</text>
</comment>
<accession>A0A7X1B7S1</accession>
<dbReference type="PANTHER" id="PTHR12428">
    <property type="entry name" value="OXA1"/>
    <property type="match status" value="1"/>
</dbReference>
<evidence type="ECO:0000256" key="2">
    <source>
        <dbReference type="ARBA" id="ARBA00010527"/>
    </source>
</evidence>
<reference evidence="17 18" key="1">
    <citation type="submission" date="2020-07" db="EMBL/GenBank/DDBJ databases">
        <authorList>
            <person name="Feng X."/>
        </authorList>
    </citation>
    <scope>NUCLEOTIDE SEQUENCE [LARGE SCALE GENOMIC DNA]</scope>
    <source>
        <strain evidence="17 18">JCM23202</strain>
    </source>
</reference>
<feature type="region of interest" description="Disordered" evidence="14">
    <location>
        <begin position="43"/>
        <end position="73"/>
    </location>
</feature>
<evidence type="ECO:0000256" key="13">
    <source>
        <dbReference type="HAMAP-Rule" id="MF_01810"/>
    </source>
</evidence>
<dbReference type="InterPro" id="IPR047196">
    <property type="entry name" value="YidC_ALB_C"/>
</dbReference>
<evidence type="ECO:0000256" key="12">
    <source>
        <dbReference type="ARBA" id="ARBA00033342"/>
    </source>
</evidence>
<evidence type="ECO:0000256" key="11">
    <source>
        <dbReference type="ARBA" id="ARBA00033245"/>
    </source>
</evidence>
<dbReference type="AlphaFoldDB" id="A0A7X1B7S1"/>
<protein>
    <recommendedName>
        <fullName evidence="3 13">Membrane protein insertase YidC</fullName>
    </recommendedName>
    <alternativeName>
        <fullName evidence="12 13">Foldase YidC</fullName>
    </alternativeName>
    <alternativeName>
        <fullName evidence="11 13">Membrane integrase YidC</fullName>
    </alternativeName>
    <alternativeName>
        <fullName evidence="13">Membrane protein YidC</fullName>
    </alternativeName>
</protein>
<evidence type="ECO:0000256" key="4">
    <source>
        <dbReference type="ARBA" id="ARBA00022448"/>
    </source>
</evidence>
<evidence type="ECO:0000256" key="7">
    <source>
        <dbReference type="ARBA" id="ARBA00022927"/>
    </source>
</evidence>
<dbReference type="InterPro" id="IPR038221">
    <property type="entry name" value="YidC_periplasmic_sf"/>
</dbReference>
<feature type="transmembrane region" description="Helical" evidence="13">
    <location>
        <begin position="360"/>
        <end position="378"/>
    </location>
</feature>
<dbReference type="Proteomes" id="UP000526501">
    <property type="component" value="Unassembled WGS sequence"/>
</dbReference>
<dbReference type="GO" id="GO:0032977">
    <property type="term" value="F:membrane insertase activity"/>
    <property type="evidence" value="ECO:0007669"/>
    <property type="project" value="InterPro"/>
</dbReference>
<keyword evidence="4 13" id="KW-0813">Transport</keyword>
<evidence type="ECO:0000313" key="17">
    <source>
        <dbReference type="EMBL" id="MBC2607244.1"/>
    </source>
</evidence>
<evidence type="ECO:0000256" key="9">
    <source>
        <dbReference type="ARBA" id="ARBA00023136"/>
    </source>
</evidence>
<feature type="transmembrane region" description="Helical" evidence="13">
    <location>
        <begin position="505"/>
        <end position="523"/>
    </location>
</feature>